<dbReference type="NCBIfam" id="TIGR01167">
    <property type="entry name" value="LPXTG_anchor"/>
    <property type="match status" value="1"/>
</dbReference>
<keyword evidence="3" id="KW-1185">Reference proteome</keyword>
<comment type="caution">
    <text evidence="2">The sequence shown here is derived from an EMBL/GenBank/DDBJ whole genome shotgun (WGS) entry which is preliminary data.</text>
</comment>
<name>A0A0L0QQP3_VIRPA</name>
<keyword evidence="1" id="KW-0472">Membrane</keyword>
<dbReference type="EMBL" id="LGTO01000007">
    <property type="protein sequence ID" value="KNE20940.1"/>
    <property type="molecule type" value="Genomic_DNA"/>
</dbReference>
<organism evidence="2 3">
    <name type="scientific">Virgibacillus pantothenticus</name>
    <dbReference type="NCBI Taxonomy" id="1473"/>
    <lineage>
        <taxon>Bacteria</taxon>
        <taxon>Bacillati</taxon>
        <taxon>Bacillota</taxon>
        <taxon>Bacilli</taxon>
        <taxon>Bacillales</taxon>
        <taxon>Bacillaceae</taxon>
        <taxon>Virgibacillus</taxon>
    </lineage>
</organism>
<dbReference type="Proteomes" id="UP000036780">
    <property type="component" value="Unassembled WGS sequence"/>
</dbReference>
<dbReference type="AlphaFoldDB" id="A0A0L0QQP3"/>
<sequence>MRRSFYITVSLLAALFLTLSGLFTKIYAEEEIAFDVTPDDVLFDVHHMKPGDWAPRTVTIKNQGTDPFQYNMKVESQGGIKLYNELYLEVTEEDRSLYDGKLKDFTSMEARRLAPKCKDEITMTVRFPKELGNEYQGMETNFSIVFTVEGDGNTNDEQTIIGKVGTDLNDVGPKLPNTATGMFIYILLGLILVGIGGFFILISYKVKNTKRRELSWKDQ</sequence>
<evidence type="ECO:0000313" key="2">
    <source>
        <dbReference type="EMBL" id="KNE20940.1"/>
    </source>
</evidence>
<gene>
    <name evidence="2" type="ORF">AFK71_15055</name>
</gene>
<feature type="transmembrane region" description="Helical" evidence="1">
    <location>
        <begin position="182"/>
        <end position="204"/>
    </location>
</feature>
<protein>
    <submittedName>
        <fullName evidence="2">Uncharacterized protein</fullName>
    </submittedName>
</protein>
<proteinExistence type="predicted"/>
<evidence type="ECO:0000313" key="3">
    <source>
        <dbReference type="Proteomes" id="UP000036780"/>
    </source>
</evidence>
<keyword evidence="1" id="KW-1133">Transmembrane helix</keyword>
<evidence type="ECO:0000256" key="1">
    <source>
        <dbReference type="SAM" id="Phobius"/>
    </source>
</evidence>
<dbReference type="RefSeq" id="WP_072742470.1">
    <property type="nucleotide sequence ID" value="NZ_FTOS01000001.1"/>
</dbReference>
<reference evidence="3" key="1">
    <citation type="submission" date="2015-07" db="EMBL/GenBank/DDBJ databases">
        <title>Fjat-10053 dsm26.</title>
        <authorList>
            <person name="Liu B."/>
            <person name="Wang J."/>
            <person name="Zhu Y."/>
            <person name="Liu G."/>
            <person name="Chen Q."/>
            <person name="Chen Z."/>
            <person name="Lan J."/>
            <person name="Che J."/>
            <person name="Ge C."/>
            <person name="Shi H."/>
            <person name="Pan Z."/>
            <person name="Liu X."/>
        </authorList>
    </citation>
    <scope>NUCLEOTIDE SEQUENCE [LARGE SCALE GENOMIC DNA]</scope>
    <source>
        <strain evidence="3">DSM 26</strain>
    </source>
</reference>
<keyword evidence="1" id="KW-0812">Transmembrane</keyword>
<accession>A0A0L0QQP3</accession>
<dbReference type="PATRIC" id="fig|1473.5.peg.1666"/>